<reference evidence="4 5" key="1">
    <citation type="submission" date="2023-04" db="EMBL/GenBank/DDBJ databases">
        <title>A long-awaited taxogenomic arrangement of the family Halomonadaceae.</title>
        <authorList>
            <person name="De La Haba R."/>
            <person name="Chuvochina M."/>
            <person name="Wittouck S."/>
            <person name="Arahal D.R."/>
            <person name="Sanchez-Porro C."/>
            <person name="Hugenholtz P."/>
            <person name="Ventosa A."/>
        </authorList>
    </citation>
    <scope>NUCLEOTIDE SEQUENCE [LARGE SCALE GENOMIC DNA]</scope>
    <source>
        <strain evidence="4 5">DSM 23530</strain>
    </source>
</reference>
<comment type="caution">
    <text evidence="4">The sequence shown here is derived from an EMBL/GenBank/DDBJ whole genome shotgun (WGS) entry which is preliminary data.</text>
</comment>
<feature type="signal peptide" evidence="1">
    <location>
        <begin position="1"/>
        <end position="30"/>
    </location>
</feature>
<evidence type="ECO:0000259" key="2">
    <source>
        <dbReference type="Pfam" id="PF01471"/>
    </source>
</evidence>
<dbReference type="CDD" id="cd13399">
    <property type="entry name" value="Slt35-like"/>
    <property type="match status" value="1"/>
</dbReference>
<dbReference type="InterPro" id="IPR036366">
    <property type="entry name" value="PGBDSf"/>
</dbReference>
<name>A0ABU1G0X5_9GAMM</name>
<dbReference type="RefSeq" id="WP_309652192.1">
    <property type="nucleotide sequence ID" value="NZ_JARWAK010000005.1"/>
</dbReference>
<dbReference type="PANTHER" id="PTHR30163">
    <property type="entry name" value="MEMBRANE-BOUND LYTIC MUREIN TRANSGLYCOSYLASE B"/>
    <property type="match status" value="1"/>
</dbReference>
<evidence type="ECO:0000313" key="4">
    <source>
        <dbReference type="EMBL" id="MDR5866590.1"/>
    </source>
</evidence>
<dbReference type="EMBL" id="JARWAK010000005">
    <property type="protein sequence ID" value="MDR5866590.1"/>
    <property type="molecule type" value="Genomic_DNA"/>
</dbReference>
<dbReference type="Gene3D" id="1.10.530.10">
    <property type="match status" value="1"/>
</dbReference>
<dbReference type="InterPro" id="IPR043426">
    <property type="entry name" value="MltB-like"/>
</dbReference>
<dbReference type="Pfam" id="PF13406">
    <property type="entry name" value="SLT_2"/>
    <property type="match status" value="1"/>
</dbReference>
<dbReference type="InterPro" id="IPR011970">
    <property type="entry name" value="MltB_2"/>
</dbReference>
<keyword evidence="1" id="KW-0732">Signal</keyword>
<keyword evidence="5" id="KW-1185">Reference proteome</keyword>
<dbReference type="InterPro" id="IPR002477">
    <property type="entry name" value="Peptidoglycan-bd-like"/>
</dbReference>
<feature type="domain" description="Peptidoglycan binding-like" evidence="2">
    <location>
        <begin position="350"/>
        <end position="406"/>
    </location>
</feature>
<dbReference type="PANTHER" id="PTHR30163:SF8">
    <property type="entry name" value="LYTIC MUREIN TRANSGLYCOSYLASE"/>
    <property type="match status" value="1"/>
</dbReference>
<evidence type="ECO:0000313" key="5">
    <source>
        <dbReference type="Proteomes" id="UP001264519"/>
    </source>
</evidence>
<feature type="domain" description="Transglycosylase SLT" evidence="3">
    <location>
        <begin position="39"/>
        <end position="330"/>
    </location>
</feature>
<dbReference type="SUPFAM" id="SSF47090">
    <property type="entry name" value="PGBD-like"/>
    <property type="match status" value="1"/>
</dbReference>
<dbReference type="Proteomes" id="UP001264519">
    <property type="component" value="Unassembled WGS sequence"/>
</dbReference>
<protein>
    <submittedName>
        <fullName evidence="4">Lytic murein transglycosylase</fullName>
    </submittedName>
</protein>
<sequence length="411" mass="44269">MPSRPFLAACLWAALAGGQGAPLLVAPAEAATPAPAAASFAAWRADFHRRAREAGIGEATLARVLDGLRLRPEVIERDRHQPEFVRPIWTYLDAAVSPTRIRLGRQRLTTHRAAARAAAERYGVPAEVLVAVWGIESSYGGYQGDVETLSALATLAYEGRRRAFARDELLDALRILEAGEVAPDRLVGSWAGAMGHPQFLPSSYLAHAADGDGDGHRDIWGSVPDALASIGRYLAEAGWRRGEPWGQEVVLPAGFDHGQAEPAVRRSAAEWAARGVRGVEGRPLAAFDEAAVIAPAGARGPAFLVGPNFRVIRRYNNATSYALAVSALSDALAGRPAIRGDWPREEPALRHDQVRELQQRLARRGYPVGAVDGLLGPDTRRGLRAFQRELGVTPDGFATLALLERLRRTAP</sequence>
<evidence type="ECO:0000259" key="3">
    <source>
        <dbReference type="Pfam" id="PF13406"/>
    </source>
</evidence>
<dbReference type="Gene3D" id="1.10.101.10">
    <property type="entry name" value="PGBD-like superfamily/PGBD"/>
    <property type="match status" value="1"/>
</dbReference>
<dbReference type="InterPro" id="IPR023346">
    <property type="entry name" value="Lysozyme-like_dom_sf"/>
</dbReference>
<evidence type="ECO:0000256" key="1">
    <source>
        <dbReference type="SAM" id="SignalP"/>
    </source>
</evidence>
<accession>A0ABU1G0X5</accession>
<dbReference type="SUPFAM" id="SSF53955">
    <property type="entry name" value="Lysozyme-like"/>
    <property type="match status" value="1"/>
</dbReference>
<dbReference type="InterPro" id="IPR036365">
    <property type="entry name" value="PGBD-like_sf"/>
</dbReference>
<proteinExistence type="predicted"/>
<gene>
    <name evidence="4" type="ORF">QC818_07290</name>
</gene>
<dbReference type="Gene3D" id="1.10.8.350">
    <property type="entry name" value="Bacterial muramidase"/>
    <property type="match status" value="1"/>
</dbReference>
<dbReference type="Pfam" id="PF01471">
    <property type="entry name" value="PG_binding_1"/>
    <property type="match status" value="1"/>
</dbReference>
<organism evidence="4 5">
    <name type="scientific">Halomonas koreensis</name>
    <dbReference type="NCBI Taxonomy" id="245385"/>
    <lineage>
        <taxon>Bacteria</taxon>
        <taxon>Pseudomonadati</taxon>
        <taxon>Pseudomonadota</taxon>
        <taxon>Gammaproteobacteria</taxon>
        <taxon>Oceanospirillales</taxon>
        <taxon>Halomonadaceae</taxon>
        <taxon>Halomonas</taxon>
    </lineage>
</organism>
<dbReference type="InterPro" id="IPR031304">
    <property type="entry name" value="SLT_2"/>
</dbReference>
<dbReference type="NCBIfam" id="TIGR02283">
    <property type="entry name" value="MltB_2"/>
    <property type="match status" value="1"/>
</dbReference>
<feature type="chain" id="PRO_5047021886" evidence="1">
    <location>
        <begin position="31"/>
        <end position="411"/>
    </location>
</feature>